<dbReference type="Proteomes" id="UP000242146">
    <property type="component" value="Unassembled WGS sequence"/>
</dbReference>
<dbReference type="InterPro" id="IPR005069">
    <property type="entry name" value="Nucl-diP-sugar_transferase"/>
</dbReference>
<dbReference type="GO" id="GO:0005794">
    <property type="term" value="C:Golgi apparatus"/>
    <property type="evidence" value="ECO:0007669"/>
    <property type="project" value="TreeGrafter"/>
</dbReference>
<comment type="caution">
    <text evidence="2">The sequence shown here is derived from an EMBL/GenBank/DDBJ whole genome shotgun (WGS) entry which is preliminary data.</text>
</comment>
<evidence type="ECO:0000259" key="1">
    <source>
        <dbReference type="Pfam" id="PF03407"/>
    </source>
</evidence>
<reference evidence="2 3" key="1">
    <citation type="submission" date="2016-07" db="EMBL/GenBank/DDBJ databases">
        <title>Pervasive Adenine N6-methylation of Active Genes in Fungi.</title>
        <authorList>
            <consortium name="DOE Joint Genome Institute"/>
            <person name="Mondo S.J."/>
            <person name="Dannebaum R.O."/>
            <person name="Kuo R.C."/>
            <person name="Labutti K."/>
            <person name="Haridas S."/>
            <person name="Kuo A."/>
            <person name="Salamov A."/>
            <person name="Ahrendt S.R."/>
            <person name="Lipzen A."/>
            <person name="Sullivan W."/>
            <person name="Andreopoulos W.B."/>
            <person name="Clum A."/>
            <person name="Lindquist E."/>
            <person name="Daum C."/>
            <person name="Ramamoorthy G.K."/>
            <person name="Gryganskyi A."/>
            <person name="Culley D."/>
            <person name="Magnuson J.K."/>
            <person name="James T.Y."/>
            <person name="O'Malley M.A."/>
            <person name="Stajich J.E."/>
            <person name="Spatafora J.W."/>
            <person name="Visel A."/>
            <person name="Grigoriev I.V."/>
        </authorList>
    </citation>
    <scope>NUCLEOTIDE SEQUENCE [LARGE SCALE GENOMIC DNA]</scope>
    <source>
        <strain evidence="2 3">NRRL 3301</strain>
    </source>
</reference>
<evidence type="ECO:0000313" key="3">
    <source>
        <dbReference type="Proteomes" id="UP000242146"/>
    </source>
</evidence>
<dbReference type="GO" id="GO:0016757">
    <property type="term" value="F:glycosyltransferase activity"/>
    <property type="evidence" value="ECO:0007669"/>
    <property type="project" value="TreeGrafter"/>
</dbReference>
<sequence length="361" mass="41405">MLLFLSARLTLPISYRNATHPRTIINVSSSLFSDNHPPDNHAASSPAWLCNCYGNDSNIPHKVQDSPVDSPRWLDDGDTQPLVEPVQTWFARGNKESQVRAVIEKNIQQPRTLLTTVATWQQRTDVYNWMASLQKTNETKFVVACLDDQLHHELTLAGYKDHAFLVPPSWLHYGPATAQTYQDITPRTSTVIVHQLLHLDITVLYADVDTIWLRPRAREYLCTLIEIRWDRTHAIFQQHGFGQQVNSGFFLMRPTDVTKRLMAKVIYLQETQTSPALTQNQAFNQVLDSLTADIRSSYVALLDVLHFPNDRAYFDEKLPAQLHVSPYLVQVRQRNGSNRMTMLKQHKLWFAVDDTKASNQS</sequence>
<dbReference type="InterPro" id="IPR052636">
    <property type="entry name" value="UDP-D-xylose:L-fucose_XylT"/>
</dbReference>
<dbReference type="OrthoDB" id="540503at2759"/>
<dbReference type="PANTHER" id="PTHR47032:SF1">
    <property type="entry name" value="UDP-D-XYLOSE:L-FUCOSE ALPHA-1,3-D-XYLOSYLTRANSFERASE-RELATED"/>
    <property type="match status" value="1"/>
</dbReference>
<evidence type="ECO:0000313" key="2">
    <source>
        <dbReference type="EMBL" id="ORX45729.1"/>
    </source>
</evidence>
<accession>A0A1X2G5R9</accession>
<dbReference type="STRING" id="101127.A0A1X2G5R9"/>
<dbReference type="PANTHER" id="PTHR47032">
    <property type="entry name" value="UDP-D-XYLOSE:L-FUCOSE ALPHA-1,3-D-XYLOSYLTRANSFERASE-RELATED"/>
    <property type="match status" value="1"/>
</dbReference>
<organism evidence="2 3">
    <name type="scientific">Hesseltinella vesiculosa</name>
    <dbReference type="NCBI Taxonomy" id="101127"/>
    <lineage>
        <taxon>Eukaryota</taxon>
        <taxon>Fungi</taxon>
        <taxon>Fungi incertae sedis</taxon>
        <taxon>Mucoromycota</taxon>
        <taxon>Mucoromycotina</taxon>
        <taxon>Mucoromycetes</taxon>
        <taxon>Mucorales</taxon>
        <taxon>Cunninghamellaceae</taxon>
        <taxon>Hesseltinella</taxon>
    </lineage>
</organism>
<dbReference type="AlphaFoldDB" id="A0A1X2G5R9"/>
<protein>
    <recommendedName>
        <fullName evidence="1">Nucleotide-diphospho-sugar transferase domain-containing protein</fullName>
    </recommendedName>
</protein>
<gene>
    <name evidence="2" type="ORF">DM01DRAFT_258231</name>
</gene>
<feature type="domain" description="Nucleotide-diphospho-sugar transferase" evidence="1">
    <location>
        <begin position="139"/>
        <end position="331"/>
    </location>
</feature>
<dbReference type="EMBL" id="MCGT01000041">
    <property type="protein sequence ID" value="ORX45729.1"/>
    <property type="molecule type" value="Genomic_DNA"/>
</dbReference>
<proteinExistence type="predicted"/>
<dbReference type="Pfam" id="PF03407">
    <property type="entry name" value="Nucleotid_trans"/>
    <property type="match status" value="1"/>
</dbReference>
<keyword evidence="3" id="KW-1185">Reference proteome</keyword>
<name>A0A1X2G5R9_9FUNG</name>